<dbReference type="PANTHER" id="PTHR43047:SF72">
    <property type="entry name" value="OSMOSENSING HISTIDINE PROTEIN KINASE SLN1"/>
    <property type="match status" value="1"/>
</dbReference>
<evidence type="ECO:0000313" key="10">
    <source>
        <dbReference type="EMBL" id="TWT66556.1"/>
    </source>
</evidence>
<dbReference type="PROSITE" id="PS50109">
    <property type="entry name" value="HIS_KIN"/>
    <property type="match status" value="1"/>
</dbReference>
<dbReference type="SMART" id="SM00388">
    <property type="entry name" value="HisKA"/>
    <property type="match status" value="1"/>
</dbReference>
<dbReference type="AlphaFoldDB" id="A0A5C5XTG8"/>
<evidence type="ECO:0000256" key="3">
    <source>
        <dbReference type="ARBA" id="ARBA00022553"/>
    </source>
</evidence>
<protein>
    <recommendedName>
        <fullName evidence="2">histidine kinase</fullName>
        <ecNumber evidence="2">2.7.13.3</ecNumber>
    </recommendedName>
</protein>
<dbReference type="GO" id="GO:0005886">
    <property type="term" value="C:plasma membrane"/>
    <property type="evidence" value="ECO:0007669"/>
    <property type="project" value="TreeGrafter"/>
</dbReference>
<dbReference type="InterPro" id="IPR036890">
    <property type="entry name" value="HATPase_C_sf"/>
</dbReference>
<dbReference type="SMART" id="SM00387">
    <property type="entry name" value="HATPase_c"/>
    <property type="match status" value="1"/>
</dbReference>
<feature type="modified residue" description="4-aspartylphosphate" evidence="6">
    <location>
        <position position="56"/>
    </location>
</feature>
<accession>A0A5C5XTG8</accession>
<dbReference type="SUPFAM" id="SSF55874">
    <property type="entry name" value="ATPase domain of HSP90 chaperone/DNA topoisomerase II/histidine kinase"/>
    <property type="match status" value="1"/>
</dbReference>
<evidence type="ECO:0000256" key="4">
    <source>
        <dbReference type="ARBA" id="ARBA00022679"/>
    </source>
</evidence>
<keyword evidence="3 6" id="KW-0597">Phosphoprotein</keyword>
<keyword evidence="11" id="KW-1185">Reference proteome</keyword>
<evidence type="ECO:0000256" key="5">
    <source>
        <dbReference type="ARBA" id="ARBA00022777"/>
    </source>
</evidence>
<dbReference type="Gene3D" id="1.10.287.130">
    <property type="match status" value="1"/>
</dbReference>
<evidence type="ECO:0000259" key="8">
    <source>
        <dbReference type="PROSITE" id="PS50109"/>
    </source>
</evidence>
<keyword evidence="4 10" id="KW-0808">Transferase</keyword>
<dbReference type="GO" id="GO:0000155">
    <property type="term" value="F:phosphorelay sensor kinase activity"/>
    <property type="evidence" value="ECO:0007669"/>
    <property type="project" value="InterPro"/>
</dbReference>
<dbReference type="PRINTS" id="PR00344">
    <property type="entry name" value="BCTRLSENSOR"/>
</dbReference>
<dbReference type="SMART" id="SM00448">
    <property type="entry name" value="REC"/>
    <property type="match status" value="1"/>
</dbReference>
<gene>
    <name evidence="10" type="primary">zraS_3</name>
    <name evidence="10" type="ORF">CA85_26530</name>
</gene>
<feature type="coiled-coil region" evidence="7">
    <location>
        <begin position="125"/>
        <end position="152"/>
    </location>
</feature>
<dbReference type="EMBL" id="SJPK01000005">
    <property type="protein sequence ID" value="TWT66556.1"/>
    <property type="molecule type" value="Genomic_DNA"/>
</dbReference>
<dbReference type="GO" id="GO:0009927">
    <property type="term" value="F:histidine phosphotransfer kinase activity"/>
    <property type="evidence" value="ECO:0007669"/>
    <property type="project" value="TreeGrafter"/>
</dbReference>
<dbReference type="Pfam" id="PF02518">
    <property type="entry name" value="HATPase_c"/>
    <property type="match status" value="1"/>
</dbReference>
<name>A0A5C5XTG8_9BACT</name>
<keyword evidence="7" id="KW-0175">Coiled coil</keyword>
<comment type="caution">
    <text evidence="10">The sequence shown here is derived from an EMBL/GenBank/DDBJ whole genome shotgun (WGS) entry which is preliminary data.</text>
</comment>
<evidence type="ECO:0000256" key="7">
    <source>
        <dbReference type="SAM" id="Coils"/>
    </source>
</evidence>
<evidence type="ECO:0000256" key="6">
    <source>
        <dbReference type="PROSITE-ProRule" id="PRU00169"/>
    </source>
</evidence>
<dbReference type="InterPro" id="IPR011006">
    <property type="entry name" value="CheY-like_superfamily"/>
</dbReference>
<dbReference type="SUPFAM" id="SSF47384">
    <property type="entry name" value="Homodimeric domain of signal transducing histidine kinase"/>
    <property type="match status" value="1"/>
</dbReference>
<sequence length="417" mass="46806">MRASPVRVLVAEDSKVMRRLLVGYLRQWDYDVVECVDGEEAWQRFQSETFSIVLSDWMMPHVDGLELTRRIRASQRPGYCYVILLTAKTEKEDLITAMEAGADDFLVKPYDREELRVRIREGERIIRLERELVEQNRQLRETQAALVESEKLASLGQLAAGMAHEINNPIAFVTNNLAVLRRDLGEIVALVDKYEETRQYIREAPPGLMDELAQIESDCDFSWLRDHLPELLRSSNDGLSRVRDIVNNLRDFARLDQATQDDVDLGRAITTTVEVLRHEIDEKQIHIDTDLQPVPTFLGRGDKINHVLYNVLLNAIQASPEGASLKIRLSPLPEAARIEVEDSGSGMDSETLGRVFEPFFTTKPVGTGTGLGMSVSYGIVRDHGGTMSLESQLNCGTTVTIDLPLASARSSKSESPA</sequence>
<reference evidence="10 11" key="1">
    <citation type="submission" date="2019-02" db="EMBL/GenBank/DDBJ databases">
        <title>Deep-cultivation of Planctomycetes and their phenomic and genomic characterization uncovers novel biology.</title>
        <authorList>
            <person name="Wiegand S."/>
            <person name="Jogler M."/>
            <person name="Boedeker C."/>
            <person name="Pinto D."/>
            <person name="Vollmers J."/>
            <person name="Rivas-Marin E."/>
            <person name="Kohn T."/>
            <person name="Peeters S.H."/>
            <person name="Heuer A."/>
            <person name="Rast P."/>
            <person name="Oberbeckmann S."/>
            <person name="Bunk B."/>
            <person name="Jeske O."/>
            <person name="Meyerdierks A."/>
            <person name="Storesund J.E."/>
            <person name="Kallscheuer N."/>
            <person name="Luecker S."/>
            <person name="Lage O.M."/>
            <person name="Pohl T."/>
            <person name="Merkel B.J."/>
            <person name="Hornburger P."/>
            <person name="Mueller R.-W."/>
            <person name="Bruemmer F."/>
            <person name="Labrenz M."/>
            <person name="Spormann A.M."/>
            <person name="Op Den Camp H."/>
            <person name="Overmann J."/>
            <person name="Amann R."/>
            <person name="Jetten M.S.M."/>
            <person name="Mascher T."/>
            <person name="Medema M.H."/>
            <person name="Devos D.P."/>
            <person name="Kaster A.-K."/>
            <person name="Ovreas L."/>
            <person name="Rohde M."/>
            <person name="Galperin M.Y."/>
            <person name="Jogler C."/>
        </authorList>
    </citation>
    <scope>NUCLEOTIDE SEQUENCE [LARGE SCALE GENOMIC DNA]</scope>
    <source>
        <strain evidence="10 11">CA85</strain>
    </source>
</reference>
<dbReference type="PANTHER" id="PTHR43047">
    <property type="entry name" value="TWO-COMPONENT HISTIDINE PROTEIN KINASE"/>
    <property type="match status" value="1"/>
</dbReference>
<evidence type="ECO:0000259" key="9">
    <source>
        <dbReference type="PROSITE" id="PS50110"/>
    </source>
</evidence>
<dbReference type="Pfam" id="PF00072">
    <property type="entry name" value="Response_reg"/>
    <property type="match status" value="1"/>
</dbReference>
<dbReference type="InterPro" id="IPR005467">
    <property type="entry name" value="His_kinase_dom"/>
</dbReference>
<comment type="catalytic activity">
    <reaction evidence="1">
        <text>ATP + protein L-histidine = ADP + protein N-phospho-L-histidine.</text>
        <dbReference type="EC" id="2.7.13.3"/>
    </reaction>
</comment>
<dbReference type="Gene3D" id="3.40.50.2300">
    <property type="match status" value="1"/>
</dbReference>
<dbReference type="InterPro" id="IPR001789">
    <property type="entry name" value="Sig_transdc_resp-reg_receiver"/>
</dbReference>
<evidence type="ECO:0000256" key="2">
    <source>
        <dbReference type="ARBA" id="ARBA00012438"/>
    </source>
</evidence>
<dbReference type="SUPFAM" id="SSF52172">
    <property type="entry name" value="CheY-like"/>
    <property type="match status" value="1"/>
</dbReference>
<feature type="domain" description="Histidine kinase" evidence="8">
    <location>
        <begin position="161"/>
        <end position="407"/>
    </location>
</feature>
<dbReference type="InterPro" id="IPR036097">
    <property type="entry name" value="HisK_dim/P_sf"/>
</dbReference>
<evidence type="ECO:0000256" key="1">
    <source>
        <dbReference type="ARBA" id="ARBA00000085"/>
    </source>
</evidence>
<dbReference type="InterPro" id="IPR004358">
    <property type="entry name" value="Sig_transdc_His_kin-like_C"/>
</dbReference>
<dbReference type="InterPro" id="IPR003594">
    <property type="entry name" value="HATPase_dom"/>
</dbReference>
<keyword evidence="5" id="KW-0418">Kinase</keyword>
<dbReference type="CDD" id="cd17574">
    <property type="entry name" value="REC_OmpR"/>
    <property type="match status" value="1"/>
</dbReference>
<proteinExistence type="predicted"/>
<dbReference type="Gene3D" id="3.30.565.10">
    <property type="entry name" value="Histidine kinase-like ATPase, C-terminal domain"/>
    <property type="match status" value="1"/>
</dbReference>
<organism evidence="10 11">
    <name type="scientific">Allorhodopirellula solitaria</name>
    <dbReference type="NCBI Taxonomy" id="2527987"/>
    <lineage>
        <taxon>Bacteria</taxon>
        <taxon>Pseudomonadati</taxon>
        <taxon>Planctomycetota</taxon>
        <taxon>Planctomycetia</taxon>
        <taxon>Pirellulales</taxon>
        <taxon>Pirellulaceae</taxon>
        <taxon>Allorhodopirellula</taxon>
    </lineage>
</organism>
<feature type="domain" description="Response regulatory" evidence="9">
    <location>
        <begin position="7"/>
        <end position="123"/>
    </location>
</feature>
<dbReference type="EC" id="2.7.13.3" evidence="2"/>
<dbReference type="PROSITE" id="PS50110">
    <property type="entry name" value="RESPONSE_REGULATORY"/>
    <property type="match status" value="1"/>
</dbReference>
<evidence type="ECO:0000313" key="11">
    <source>
        <dbReference type="Proteomes" id="UP000318053"/>
    </source>
</evidence>
<dbReference type="InterPro" id="IPR003661">
    <property type="entry name" value="HisK_dim/P_dom"/>
</dbReference>
<dbReference type="CDD" id="cd00082">
    <property type="entry name" value="HisKA"/>
    <property type="match status" value="1"/>
</dbReference>
<dbReference type="Proteomes" id="UP000318053">
    <property type="component" value="Unassembled WGS sequence"/>
</dbReference>